<accession>A0A1J0A7W7</accession>
<dbReference type="InterPro" id="IPR052712">
    <property type="entry name" value="Acid_resist_chaperone_HdeD"/>
</dbReference>
<feature type="transmembrane region" description="Helical" evidence="1">
    <location>
        <begin position="150"/>
        <end position="173"/>
    </location>
</feature>
<evidence type="ECO:0000256" key="1">
    <source>
        <dbReference type="SAM" id="Phobius"/>
    </source>
</evidence>
<feature type="transmembrane region" description="Helical" evidence="1">
    <location>
        <begin position="92"/>
        <end position="112"/>
    </location>
</feature>
<keyword evidence="3" id="KW-1185">Reference proteome</keyword>
<feature type="transmembrane region" description="Helical" evidence="1">
    <location>
        <begin position="124"/>
        <end position="144"/>
    </location>
</feature>
<dbReference type="AlphaFoldDB" id="A0A1J0A7W7"/>
<organism evidence="2 3">
    <name type="scientific">Vagococcus teuberi</name>
    <dbReference type="NCBI Taxonomy" id="519472"/>
    <lineage>
        <taxon>Bacteria</taxon>
        <taxon>Bacillati</taxon>
        <taxon>Bacillota</taxon>
        <taxon>Bacilli</taxon>
        <taxon>Lactobacillales</taxon>
        <taxon>Enterococcaceae</taxon>
        <taxon>Vagococcus</taxon>
    </lineage>
</organism>
<dbReference type="STRING" id="519472.BHY08_09580"/>
<feature type="transmembrane region" description="Helical" evidence="1">
    <location>
        <begin position="34"/>
        <end position="55"/>
    </location>
</feature>
<dbReference type="InterPro" id="IPR005325">
    <property type="entry name" value="DUF308_memb"/>
</dbReference>
<proteinExistence type="predicted"/>
<feature type="transmembrane region" description="Helical" evidence="1">
    <location>
        <begin position="7"/>
        <end position="28"/>
    </location>
</feature>
<evidence type="ECO:0008006" key="4">
    <source>
        <dbReference type="Google" id="ProtNLM"/>
    </source>
</evidence>
<dbReference type="PANTHER" id="PTHR34989">
    <property type="entry name" value="PROTEIN HDED"/>
    <property type="match status" value="1"/>
</dbReference>
<feature type="transmembrane region" description="Helical" evidence="1">
    <location>
        <begin position="67"/>
        <end position="86"/>
    </location>
</feature>
<dbReference type="OrthoDB" id="2456403at2"/>
<gene>
    <name evidence="2" type="ORF">BHY08_09580</name>
</gene>
<dbReference type="GO" id="GO:0005886">
    <property type="term" value="C:plasma membrane"/>
    <property type="evidence" value="ECO:0007669"/>
    <property type="project" value="TreeGrafter"/>
</dbReference>
<dbReference type="PANTHER" id="PTHR34989:SF1">
    <property type="entry name" value="PROTEIN HDED"/>
    <property type="match status" value="1"/>
</dbReference>
<protein>
    <recommendedName>
        <fullName evidence="4">Acid-resistance membrane protein</fullName>
    </recommendedName>
</protein>
<evidence type="ECO:0000313" key="2">
    <source>
        <dbReference type="EMBL" id="APB32036.1"/>
    </source>
</evidence>
<dbReference type="Proteomes" id="UP000191200">
    <property type="component" value="Chromosome"/>
</dbReference>
<name>A0A1J0A7W7_9ENTE</name>
<sequence>MSNERNGFDWFSFLLGILFIFASLTSFQDPTGNLVAIVVVFGIFAIIKGIFELFLRKKVREFTGISSTMPIIVGVFDVIVGIFLLFNISAGVIALPFVFAIWFLVDSFVGLFSSGVLKNSSTGYYWFSIIINILGVIVGFMLLMNPVSSALTLSFLVGFYFMMFGITEITYAFR</sequence>
<dbReference type="KEGG" id="vte:BHY08_09580"/>
<keyword evidence="1" id="KW-0812">Transmembrane</keyword>
<keyword evidence="1" id="KW-1133">Transmembrane helix</keyword>
<dbReference type="RefSeq" id="WP_071457645.1">
    <property type="nucleotide sequence ID" value="NZ_CP017267.1"/>
</dbReference>
<evidence type="ECO:0000313" key="3">
    <source>
        <dbReference type="Proteomes" id="UP000191200"/>
    </source>
</evidence>
<reference evidence="2 3" key="1">
    <citation type="submission" date="2016-09" db="EMBL/GenBank/DDBJ databases">
        <title>Vagococcus teuberi sp. nov., isolated from the Malian artisanal sour milk fene.</title>
        <authorList>
            <person name="Wullschleger S."/>
            <person name="Seifert C."/>
            <person name="Baumgartner S."/>
            <person name="Lacroix C."/>
            <person name="Bonfoh B."/>
            <person name="Stevens M.J."/>
            <person name="Meile L."/>
        </authorList>
    </citation>
    <scope>NUCLEOTIDE SEQUENCE [LARGE SCALE GENOMIC DNA]</scope>
    <source>
        <strain evidence="2 3">DSM 21459</strain>
    </source>
</reference>
<dbReference type="Pfam" id="PF03729">
    <property type="entry name" value="DUF308"/>
    <property type="match status" value="1"/>
</dbReference>
<dbReference type="EMBL" id="CP017267">
    <property type="protein sequence ID" value="APB32036.1"/>
    <property type="molecule type" value="Genomic_DNA"/>
</dbReference>
<keyword evidence="1" id="KW-0472">Membrane</keyword>